<comment type="similarity">
    <text evidence="2">Belongs to the OXR1 family.</text>
</comment>
<comment type="caution">
    <text evidence="6">The sequence shown here is derived from an EMBL/GenBank/DDBJ whole genome shotgun (WGS) entry which is preliminary data.</text>
</comment>
<evidence type="ECO:0000256" key="2">
    <source>
        <dbReference type="ARBA" id="ARBA00009540"/>
    </source>
</evidence>
<evidence type="ECO:0000256" key="4">
    <source>
        <dbReference type="ARBA" id="ARBA00040604"/>
    </source>
</evidence>
<evidence type="ECO:0000259" key="5">
    <source>
        <dbReference type="PROSITE" id="PS51886"/>
    </source>
</evidence>
<protein>
    <recommendedName>
        <fullName evidence="4">Oxidation resistance protein 1</fullName>
    </recommendedName>
</protein>
<dbReference type="Pfam" id="PF07534">
    <property type="entry name" value="TLD"/>
    <property type="match status" value="1"/>
</dbReference>
<dbReference type="EMBL" id="JASJQH010000636">
    <property type="protein sequence ID" value="KAK9763448.1"/>
    <property type="molecule type" value="Genomic_DNA"/>
</dbReference>
<evidence type="ECO:0000256" key="3">
    <source>
        <dbReference type="ARBA" id="ARBA00023128"/>
    </source>
</evidence>
<keyword evidence="7" id="KW-1185">Reference proteome</keyword>
<keyword evidence="3" id="KW-0496">Mitochondrion</keyword>
<name>A0ABR2WPL5_9FUNG</name>
<proteinExistence type="inferred from homology"/>
<dbReference type="PANTHER" id="PTHR23354">
    <property type="entry name" value="NUCLEOLAR PROTEIN 7/ESTROGEN RECEPTOR COACTIVATOR-RELATED"/>
    <property type="match status" value="1"/>
</dbReference>
<dbReference type="Proteomes" id="UP001479436">
    <property type="component" value="Unassembled WGS sequence"/>
</dbReference>
<feature type="domain" description="TLDc" evidence="5">
    <location>
        <begin position="209"/>
        <end position="376"/>
    </location>
</feature>
<evidence type="ECO:0000256" key="1">
    <source>
        <dbReference type="ARBA" id="ARBA00004173"/>
    </source>
</evidence>
<evidence type="ECO:0000313" key="7">
    <source>
        <dbReference type="Proteomes" id="UP001479436"/>
    </source>
</evidence>
<reference evidence="6 7" key="1">
    <citation type="submission" date="2023-04" db="EMBL/GenBank/DDBJ databases">
        <title>Genome of Basidiobolus ranarum AG-B5.</title>
        <authorList>
            <person name="Stajich J.E."/>
            <person name="Carter-House D."/>
            <person name="Gryganskyi A."/>
        </authorList>
    </citation>
    <scope>NUCLEOTIDE SEQUENCE [LARGE SCALE GENOMIC DNA]</scope>
    <source>
        <strain evidence="6 7">AG-B5</strain>
    </source>
</reference>
<dbReference type="InterPro" id="IPR006571">
    <property type="entry name" value="TLDc_dom"/>
</dbReference>
<accession>A0ABR2WPL5</accession>
<sequence length="376" mass="42080">MPSICEPARALSSSSFVKRMMFDDMLSNHPASLASSTLSGLMLASKENGGHHWVFPIGRDTGTIAVDYMAVECNSVSPHNSPKLSDKAGKQTVRKWRAHSVPTMVPRKEHKTSFDTNIIPQPLLSSTNSEPVHLTDIPKYHPETNDQLNSPSPSQLTSFLTLSHNYKYVHRRTVSLPIEPLNSNYPNILHKVLELPPIKLLGGSFDEEPLLTEELAEQISRFLPRRLRLNRNWKLLFSLEQHGCTLSTLFQVTRNKGPSVLIIRDSCGSIFGAFITEHFRPSPTYYGGGECFLWKVSHDGGKIPKIKIYNRTGENEYFMLSENHFIAVGGGNGTFGLWLDNHLDRGFTTKCSTFGNEVLSASSVFNCVELEIWSCT</sequence>
<gene>
    <name evidence="6" type="primary">OXR1_3</name>
    <name evidence="6" type="ORF">K7432_009849</name>
</gene>
<evidence type="ECO:0000313" key="6">
    <source>
        <dbReference type="EMBL" id="KAK9763448.1"/>
    </source>
</evidence>
<dbReference type="SMART" id="SM00584">
    <property type="entry name" value="TLDc"/>
    <property type="match status" value="1"/>
</dbReference>
<dbReference type="PROSITE" id="PS51886">
    <property type="entry name" value="TLDC"/>
    <property type="match status" value="1"/>
</dbReference>
<comment type="subcellular location">
    <subcellularLocation>
        <location evidence="1">Mitochondrion</location>
    </subcellularLocation>
</comment>
<dbReference type="PANTHER" id="PTHR23354:SF62">
    <property type="entry name" value="MUSTARD, ISOFORM V"/>
    <property type="match status" value="1"/>
</dbReference>
<organism evidence="6 7">
    <name type="scientific">Basidiobolus ranarum</name>
    <dbReference type="NCBI Taxonomy" id="34480"/>
    <lineage>
        <taxon>Eukaryota</taxon>
        <taxon>Fungi</taxon>
        <taxon>Fungi incertae sedis</taxon>
        <taxon>Zoopagomycota</taxon>
        <taxon>Entomophthoromycotina</taxon>
        <taxon>Basidiobolomycetes</taxon>
        <taxon>Basidiobolales</taxon>
        <taxon>Basidiobolaceae</taxon>
        <taxon>Basidiobolus</taxon>
    </lineage>
</organism>